<feature type="region of interest" description="Disordered" evidence="7">
    <location>
        <begin position="313"/>
        <end position="333"/>
    </location>
</feature>
<evidence type="ECO:0000256" key="1">
    <source>
        <dbReference type="ARBA" id="ARBA00022468"/>
    </source>
</evidence>
<dbReference type="InterPro" id="IPR046349">
    <property type="entry name" value="C1-like_sf"/>
</dbReference>
<dbReference type="InterPro" id="IPR002219">
    <property type="entry name" value="PKC_DAG/PE"/>
</dbReference>
<dbReference type="Gene3D" id="1.10.555.10">
    <property type="entry name" value="Rho GTPase activation protein"/>
    <property type="match status" value="1"/>
</dbReference>
<dbReference type="Pfam" id="PF00620">
    <property type="entry name" value="RhoGAP"/>
    <property type="match status" value="1"/>
</dbReference>
<keyword evidence="12" id="KW-1185">Reference proteome</keyword>
<dbReference type="EMBL" id="BTSY01000002">
    <property type="protein sequence ID" value="GMT16742.1"/>
    <property type="molecule type" value="Genomic_DNA"/>
</dbReference>
<evidence type="ECO:0000259" key="8">
    <source>
        <dbReference type="PROSITE" id="PS50081"/>
    </source>
</evidence>
<keyword evidence="5 6" id="KW-0175">Coiled coil</keyword>
<evidence type="ECO:0000256" key="6">
    <source>
        <dbReference type="PROSITE-ProRule" id="PRU01077"/>
    </source>
</evidence>
<dbReference type="Pfam" id="PF22699">
    <property type="entry name" value="GMIP-like_FCH"/>
    <property type="match status" value="1"/>
</dbReference>
<name>A0AAV5VDC4_9BILA</name>
<accession>A0AAV5VDC4</accession>
<dbReference type="GO" id="GO:0007165">
    <property type="term" value="P:signal transduction"/>
    <property type="evidence" value="ECO:0007669"/>
    <property type="project" value="InterPro"/>
</dbReference>
<dbReference type="GO" id="GO:0051056">
    <property type="term" value="P:regulation of small GTPase mediated signal transduction"/>
    <property type="evidence" value="ECO:0007669"/>
    <property type="project" value="UniProtKB-ARBA"/>
</dbReference>
<feature type="compositionally biased region" description="Basic and acidic residues" evidence="7">
    <location>
        <begin position="801"/>
        <end position="814"/>
    </location>
</feature>
<feature type="compositionally biased region" description="Basic and acidic residues" evidence="7">
    <location>
        <begin position="878"/>
        <end position="891"/>
    </location>
</feature>
<dbReference type="SMART" id="SM00324">
    <property type="entry name" value="RhoGAP"/>
    <property type="match status" value="1"/>
</dbReference>
<dbReference type="PROSITE" id="PS50238">
    <property type="entry name" value="RHOGAP"/>
    <property type="match status" value="1"/>
</dbReference>
<dbReference type="SUPFAM" id="SSF48350">
    <property type="entry name" value="GTPase activation domain, GAP"/>
    <property type="match status" value="1"/>
</dbReference>
<dbReference type="Gene3D" id="1.20.1270.60">
    <property type="entry name" value="Arfaptin homology (AH) domain/BAR domain"/>
    <property type="match status" value="1"/>
</dbReference>
<organism evidence="11 12">
    <name type="scientific">Pristionchus fissidentatus</name>
    <dbReference type="NCBI Taxonomy" id="1538716"/>
    <lineage>
        <taxon>Eukaryota</taxon>
        <taxon>Metazoa</taxon>
        <taxon>Ecdysozoa</taxon>
        <taxon>Nematoda</taxon>
        <taxon>Chromadorea</taxon>
        <taxon>Rhabditida</taxon>
        <taxon>Rhabditina</taxon>
        <taxon>Diplogasteromorpha</taxon>
        <taxon>Diplogasteroidea</taxon>
        <taxon>Neodiplogasteridae</taxon>
        <taxon>Pristionchus</taxon>
    </lineage>
</organism>
<feature type="region of interest" description="Disordered" evidence="7">
    <location>
        <begin position="424"/>
        <end position="451"/>
    </location>
</feature>
<feature type="compositionally biased region" description="Basic and acidic residues" evidence="7">
    <location>
        <begin position="424"/>
        <end position="435"/>
    </location>
</feature>
<dbReference type="CDD" id="cd00159">
    <property type="entry name" value="RhoGAP"/>
    <property type="match status" value="1"/>
</dbReference>
<feature type="region of interest" description="Disordered" evidence="7">
    <location>
        <begin position="756"/>
        <end position="819"/>
    </location>
</feature>
<dbReference type="PROSITE" id="PS50081">
    <property type="entry name" value="ZF_DAG_PE_2"/>
    <property type="match status" value="1"/>
</dbReference>
<evidence type="ECO:0000313" key="12">
    <source>
        <dbReference type="Proteomes" id="UP001432322"/>
    </source>
</evidence>
<evidence type="ECO:0000256" key="5">
    <source>
        <dbReference type="ARBA" id="ARBA00023054"/>
    </source>
</evidence>
<evidence type="ECO:0000256" key="3">
    <source>
        <dbReference type="ARBA" id="ARBA00022771"/>
    </source>
</evidence>
<dbReference type="InterPro" id="IPR000198">
    <property type="entry name" value="RhoGAP_dom"/>
</dbReference>
<dbReference type="GO" id="GO:0005096">
    <property type="term" value="F:GTPase activator activity"/>
    <property type="evidence" value="ECO:0007669"/>
    <property type="project" value="UniProtKB-KW"/>
</dbReference>
<protein>
    <submittedName>
        <fullName evidence="11">Uncharacterized protein</fullName>
    </submittedName>
</protein>
<dbReference type="GO" id="GO:0008270">
    <property type="term" value="F:zinc ion binding"/>
    <property type="evidence" value="ECO:0007669"/>
    <property type="project" value="UniProtKB-KW"/>
</dbReference>
<evidence type="ECO:0000256" key="2">
    <source>
        <dbReference type="ARBA" id="ARBA00022723"/>
    </source>
</evidence>
<dbReference type="SUPFAM" id="SSF103657">
    <property type="entry name" value="BAR/IMD domain-like"/>
    <property type="match status" value="1"/>
</dbReference>
<dbReference type="InterPro" id="IPR031160">
    <property type="entry name" value="F_BAR_dom"/>
</dbReference>
<dbReference type="CDD" id="cd20816">
    <property type="entry name" value="C1_GMIP-like"/>
    <property type="match status" value="1"/>
</dbReference>
<evidence type="ECO:0000256" key="7">
    <source>
        <dbReference type="SAM" id="MobiDB-lite"/>
    </source>
</evidence>
<dbReference type="InterPro" id="IPR054713">
    <property type="entry name" value="GMIP/FCHO2-like_FCH"/>
</dbReference>
<dbReference type="InterPro" id="IPR027267">
    <property type="entry name" value="AH/BAR_dom_sf"/>
</dbReference>
<feature type="region of interest" description="Disordered" evidence="7">
    <location>
        <begin position="865"/>
        <end position="891"/>
    </location>
</feature>
<evidence type="ECO:0000259" key="10">
    <source>
        <dbReference type="PROSITE" id="PS51741"/>
    </source>
</evidence>
<evidence type="ECO:0000259" key="9">
    <source>
        <dbReference type="PROSITE" id="PS50238"/>
    </source>
</evidence>
<dbReference type="InterPro" id="IPR008936">
    <property type="entry name" value="Rho_GTPase_activation_prot"/>
</dbReference>
<feature type="domain" description="F-BAR" evidence="10">
    <location>
        <begin position="161"/>
        <end position="416"/>
    </location>
</feature>
<dbReference type="InterPro" id="IPR051025">
    <property type="entry name" value="RhoGAP"/>
</dbReference>
<dbReference type="InterPro" id="IPR001060">
    <property type="entry name" value="FCH_dom"/>
</dbReference>
<feature type="non-terminal residue" evidence="11">
    <location>
        <position position="1"/>
    </location>
</feature>
<feature type="domain" description="Rho-GAP" evidence="9">
    <location>
        <begin position="547"/>
        <end position="737"/>
    </location>
</feature>
<evidence type="ECO:0000313" key="11">
    <source>
        <dbReference type="EMBL" id="GMT16742.1"/>
    </source>
</evidence>
<dbReference type="SUPFAM" id="SSF57889">
    <property type="entry name" value="Cysteine-rich domain"/>
    <property type="match status" value="1"/>
</dbReference>
<gene>
    <name evidence="11" type="ORF">PFISCL1PPCAC_8039</name>
</gene>
<feature type="domain" description="Phorbol-ester/DAG-type" evidence="8">
    <location>
        <begin position="483"/>
        <end position="528"/>
    </location>
</feature>
<dbReference type="Proteomes" id="UP001432322">
    <property type="component" value="Unassembled WGS sequence"/>
</dbReference>
<sequence length="913" mass="103998">RMSSTSSMCSSDDFIIDRGGGRRREMAPHLRSIIERFSVNCARLKSILDFEHPSEEGDSMCVSVHSALEGVNESMRELLRIEEFKTNSVILPSLQLVHAIKDLKFDTTVSNLDTAPSLTILDSLQSAVLNTLIQHHMTSADRRFSNNRRATQTIAHFTSPNSLSAADRILSDRSDGVEIAFERAKTSSRYWKELVIFVKGRLQLESEHAKKVTSLVEQTRLAINESFLPLRSVFESGFDCEFDFASTVKETVDHLNDRFLKTLETRRNEHDSMRRLLKSEWTKVVKAQTEAESEEKRAAISLQLRQETLKKLRRDSSRNRDAEKRKRMEDEAEAKVEEAERALLLATAEVEERRREKETAKERTIERLRDLILQCDQTTKACAAHYFKALSSLWMGLPHRLAELAERVRVYEPGGEYMSLVHSLPKERNVSREEGSESSASQRRNAINAPDQVENTFEGIRRHKKSGAGRLFERHSLSDAAASHSIQRTVQPGKCSHCDSLSLLNSLQCSVCAAVWHKACFPQITVHCGHQSARRTNSDRRMSIFGVNLETHLREEQRAIPFIIESTINEIQSRGMRVKGIYRTCGVKSKVEEICELFEKSRTNTPVDLSSIHPMSLASVVKLYLRKLPQPLLTYQLYEEWIAVADQSDESVQLASLTRLLSLLPPPNHATLKFLLLHLNRVTWFHESNLMCASNLSVVISPSLGWPSTLSVSTTIDHIHALNATVKLLIRHAFELFGVDRESDWSAFSVLYSMEMPSRESSREEEEEEDTDEKRGELLDDEDEEEEHAFIPQPPTPDLLKSTRMEDRGDAESRLRRRDKRRSYTTSILISPRVDESIRKQRSVDEALLSTVTLNISKGQFFVDPSLPSDGSSKLRRRQSEKEYVSHSSTDHDRVISLHQVGDLFPGTDVSYV</sequence>
<reference evidence="11" key="1">
    <citation type="submission" date="2023-10" db="EMBL/GenBank/DDBJ databases">
        <title>Genome assembly of Pristionchus species.</title>
        <authorList>
            <person name="Yoshida K."/>
            <person name="Sommer R.J."/>
        </authorList>
    </citation>
    <scope>NUCLEOTIDE SEQUENCE</scope>
    <source>
        <strain evidence="11">RS5133</strain>
    </source>
</reference>
<keyword evidence="2" id="KW-0479">Metal-binding</keyword>
<proteinExistence type="predicted"/>
<comment type="caution">
    <text evidence="11">The sequence shown here is derived from an EMBL/GenBank/DDBJ whole genome shotgun (WGS) entry which is preliminary data.</text>
</comment>
<evidence type="ECO:0000256" key="4">
    <source>
        <dbReference type="ARBA" id="ARBA00022833"/>
    </source>
</evidence>
<dbReference type="PROSITE" id="PS51741">
    <property type="entry name" value="F_BAR"/>
    <property type="match status" value="1"/>
</dbReference>
<keyword evidence="1" id="KW-0343">GTPase activation</keyword>
<keyword evidence="3" id="KW-0863">Zinc-finger</keyword>
<dbReference type="SMART" id="SM00055">
    <property type="entry name" value="FCH"/>
    <property type="match status" value="1"/>
</dbReference>
<dbReference type="AlphaFoldDB" id="A0AAV5VDC4"/>
<dbReference type="SMART" id="SM00109">
    <property type="entry name" value="C1"/>
    <property type="match status" value="1"/>
</dbReference>
<keyword evidence="4" id="KW-0862">Zinc</keyword>
<dbReference type="PANTHER" id="PTHR15228">
    <property type="entry name" value="SPERMATHECAL PHYSIOLOGY VARIANT"/>
    <property type="match status" value="1"/>
</dbReference>
<dbReference type="PANTHER" id="PTHR15228:SF25">
    <property type="entry name" value="F-BAR DOMAIN-CONTAINING PROTEIN"/>
    <property type="match status" value="1"/>
</dbReference>